<dbReference type="PANTHER" id="PTHR48407">
    <property type="entry name" value="CRANIOFACIAL DEVELOPMENT PROTEIN 1"/>
    <property type="match status" value="1"/>
</dbReference>
<feature type="compositionally biased region" description="Basic and acidic residues" evidence="4">
    <location>
        <begin position="290"/>
        <end position="300"/>
    </location>
</feature>
<feature type="domain" description="BCNT-C" evidence="5">
    <location>
        <begin position="223"/>
        <end position="301"/>
    </location>
</feature>
<gene>
    <name evidence="6" type="ORF">DIURU_000440</name>
</gene>
<evidence type="ECO:0000256" key="2">
    <source>
        <dbReference type="ARBA" id="ARBA00019138"/>
    </source>
</evidence>
<evidence type="ECO:0000256" key="1">
    <source>
        <dbReference type="ARBA" id="ARBA00010465"/>
    </source>
</evidence>
<feature type="region of interest" description="Disordered" evidence="4">
    <location>
        <begin position="290"/>
        <end position="311"/>
    </location>
</feature>
<dbReference type="GeneID" id="54779093"/>
<dbReference type="GO" id="GO:0000812">
    <property type="term" value="C:Swr1 complex"/>
    <property type="evidence" value="ECO:0007669"/>
    <property type="project" value="TreeGrafter"/>
</dbReference>
<evidence type="ECO:0000313" key="7">
    <source>
        <dbReference type="Proteomes" id="UP000449547"/>
    </source>
</evidence>
<dbReference type="OMA" id="LDWAAYV"/>
<dbReference type="AlphaFoldDB" id="A0A642UXR0"/>
<comment type="function">
    <text evidence="3">Component of the SWR1 complex which mediates the ATP-dependent exchange of histone H2A for the H2A variant HZT1 leading to transcriptional regulation of selected genes by chromatin remodeling. Involved in chromosome stability.</text>
</comment>
<organism evidence="6 7">
    <name type="scientific">Diutina rugosa</name>
    <name type="common">Yeast</name>
    <name type="synonym">Candida rugosa</name>
    <dbReference type="NCBI Taxonomy" id="5481"/>
    <lineage>
        <taxon>Eukaryota</taxon>
        <taxon>Fungi</taxon>
        <taxon>Dikarya</taxon>
        <taxon>Ascomycota</taxon>
        <taxon>Saccharomycotina</taxon>
        <taxon>Pichiomycetes</taxon>
        <taxon>Debaryomycetaceae</taxon>
        <taxon>Diutina</taxon>
    </lineage>
</organism>
<evidence type="ECO:0000313" key="6">
    <source>
        <dbReference type="EMBL" id="KAA8907753.1"/>
    </source>
</evidence>
<evidence type="ECO:0000259" key="5">
    <source>
        <dbReference type="PROSITE" id="PS51279"/>
    </source>
</evidence>
<comment type="caution">
    <text evidence="6">The sequence shown here is derived from an EMBL/GenBank/DDBJ whole genome shotgun (WGS) entry which is preliminary data.</text>
</comment>
<accession>A0A642UXR0</accession>
<proteinExistence type="inferred from homology"/>
<dbReference type="InterPro" id="IPR027124">
    <property type="entry name" value="Swc5/CFDP1/2"/>
</dbReference>
<dbReference type="PANTHER" id="PTHR48407:SF1">
    <property type="entry name" value="CRANIOFACIAL DEVELOPMENT PROTEIN 1"/>
    <property type="match status" value="1"/>
</dbReference>
<feature type="region of interest" description="Disordered" evidence="4">
    <location>
        <begin position="1"/>
        <end position="93"/>
    </location>
</feature>
<feature type="compositionally biased region" description="Low complexity" evidence="4">
    <location>
        <begin position="1"/>
        <end position="20"/>
    </location>
</feature>
<feature type="compositionally biased region" description="Acidic residues" evidence="4">
    <location>
        <begin position="30"/>
        <end position="43"/>
    </location>
</feature>
<feature type="compositionally biased region" description="Basic and acidic residues" evidence="4">
    <location>
        <begin position="82"/>
        <end position="91"/>
    </location>
</feature>
<dbReference type="InterPro" id="IPR011421">
    <property type="entry name" value="BCNT-C"/>
</dbReference>
<dbReference type="Pfam" id="PF07572">
    <property type="entry name" value="BCNT"/>
    <property type="match status" value="1"/>
</dbReference>
<feature type="compositionally biased region" description="Acidic residues" evidence="4">
    <location>
        <begin position="52"/>
        <end position="62"/>
    </location>
</feature>
<sequence>MTAATSTSASEAEATPIETPVDSTQPQSELADDSESDDEDFDPNADTKAAADDDDDSDDGEAVPDYSHLASDVSLIKTRRQRYQETSKREYSGLVTAPTSSVDVDAIFAELSSGKAPSRTEWLEISKSAPETTKEPTPKPQPLTQDEKDLQPQTITIKSTYAFAGKIVTETKTVDANSAEAKAYLNSTARMATYDEDKPYRSFVPVMRTVPGESEPRELRIKLKRPSLIDKFLSGSGKKIKLSTLEKSRLDWASFVDKRNIQDELKIGNRDGYLEKQDFLGRLDAKRDENYQKAKDEDRRKRFLLQQQQQS</sequence>
<protein>
    <recommendedName>
        <fullName evidence="2">SWR1-complex protein 5</fullName>
    </recommendedName>
</protein>
<feature type="region of interest" description="Disordered" evidence="4">
    <location>
        <begin position="113"/>
        <end position="151"/>
    </location>
</feature>
<evidence type="ECO:0000256" key="4">
    <source>
        <dbReference type="SAM" id="MobiDB-lite"/>
    </source>
</evidence>
<evidence type="ECO:0000256" key="3">
    <source>
        <dbReference type="ARBA" id="ARBA00025222"/>
    </source>
</evidence>
<dbReference type="OrthoDB" id="445677at2759"/>
<keyword evidence="7" id="KW-1185">Reference proteome</keyword>
<reference evidence="6 7" key="1">
    <citation type="submission" date="2019-07" db="EMBL/GenBank/DDBJ databases">
        <title>Genome assembly of two rare yeast pathogens: Diutina rugosa and Trichomonascus ciferrii.</title>
        <authorList>
            <person name="Mixao V."/>
            <person name="Saus E."/>
            <person name="Hansen A."/>
            <person name="Lass-Flor C."/>
            <person name="Gabaldon T."/>
        </authorList>
    </citation>
    <scope>NUCLEOTIDE SEQUENCE [LARGE SCALE GENOMIC DNA]</scope>
    <source>
        <strain evidence="6 7">CBS 613</strain>
    </source>
</reference>
<dbReference type="VEuPathDB" id="FungiDB:DIURU_000440"/>
<dbReference type="Proteomes" id="UP000449547">
    <property type="component" value="Unassembled WGS sequence"/>
</dbReference>
<comment type="similarity">
    <text evidence="1">Belongs to the SWC5 family.</text>
</comment>
<name>A0A642UXR0_DIURU</name>
<dbReference type="RefSeq" id="XP_034014759.1">
    <property type="nucleotide sequence ID" value="XM_034157269.1"/>
</dbReference>
<dbReference type="PROSITE" id="PS51279">
    <property type="entry name" value="BCNT_C"/>
    <property type="match status" value="1"/>
</dbReference>
<dbReference type="EMBL" id="SWFT01000019">
    <property type="protein sequence ID" value="KAA8907753.1"/>
    <property type="molecule type" value="Genomic_DNA"/>
</dbReference>